<dbReference type="PANTHER" id="PTHR44591">
    <property type="entry name" value="STRESS RESPONSE REGULATOR PROTEIN 1"/>
    <property type="match status" value="1"/>
</dbReference>
<dbReference type="AlphaFoldDB" id="A0A8J7CL29"/>
<evidence type="ECO:0000256" key="2">
    <source>
        <dbReference type="PROSITE-ProRule" id="PRU00169"/>
    </source>
</evidence>
<accession>A0A8J7CL29</accession>
<evidence type="ECO:0000313" key="4">
    <source>
        <dbReference type="EMBL" id="MBD3867888.1"/>
    </source>
</evidence>
<keyword evidence="1 2" id="KW-0597">Phosphoprotein</keyword>
<dbReference type="Proteomes" id="UP000648239">
    <property type="component" value="Unassembled WGS sequence"/>
</dbReference>
<evidence type="ECO:0000256" key="1">
    <source>
        <dbReference type="ARBA" id="ARBA00022553"/>
    </source>
</evidence>
<name>A0A8J7CL29_9BACT</name>
<reference evidence="4 5" key="1">
    <citation type="submission" date="2020-08" db="EMBL/GenBank/DDBJ databases">
        <title>Acidobacteriota in marine sediments use diverse sulfur dissimilation pathways.</title>
        <authorList>
            <person name="Wasmund K."/>
        </authorList>
    </citation>
    <scope>NUCLEOTIDE SEQUENCE [LARGE SCALE GENOMIC DNA]</scope>
    <source>
        <strain evidence="4">MAG AM4</strain>
    </source>
</reference>
<dbReference type="PROSITE" id="PS50110">
    <property type="entry name" value="RESPONSE_REGULATORY"/>
    <property type="match status" value="1"/>
</dbReference>
<dbReference type="GO" id="GO:0000160">
    <property type="term" value="P:phosphorelay signal transduction system"/>
    <property type="evidence" value="ECO:0007669"/>
    <property type="project" value="InterPro"/>
</dbReference>
<sequence>MSKFEVQCPACHELYLLEQNAVPAGGGEIPCLNCGGLIPVSIAEPEISVPEPPAATAAAEEVICPRCQLHFVPRVAQVQDPLSTRRTVLVVEDMEYFREIAKDALGELYEVKTADSAAEALRILGLGGIDLLVLDLSLEHTKDGLGLLTQLQPKPCPILIFTAEDEAEMYGERWEMLQQYGADDLVMKGMNVGEMLFKKVGDLLGVGADKQAHG</sequence>
<dbReference type="InterPro" id="IPR050595">
    <property type="entry name" value="Bact_response_regulator"/>
</dbReference>
<evidence type="ECO:0000313" key="5">
    <source>
        <dbReference type="Proteomes" id="UP000648239"/>
    </source>
</evidence>
<feature type="domain" description="Response regulatory" evidence="3">
    <location>
        <begin position="87"/>
        <end position="203"/>
    </location>
</feature>
<dbReference type="Gene3D" id="3.40.50.2300">
    <property type="match status" value="1"/>
</dbReference>
<evidence type="ECO:0000259" key="3">
    <source>
        <dbReference type="PROSITE" id="PS50110"/>
    </source>
</evidence>
<dbReference type="InterPro" id="IPR001789">
    <property type="entry name" value="Sig_transdc_resp-reg_receiver"/>
</dbReference>
<dbReference type="Pfam" id="PF00072">
    <property type="entry name" value="Response_reg"/>
    <property type="match status" value="1"/>
</dbReference>
<comment type="caution">
    <text evidence="4">The sequence shown here is derived from an EMBL/GenBank/DDBJ whole genome shotgun (WGS) entry which is preliminary data.</text>
</comment>
<dbReference type="InterPro" id="IPR011006">
    <property type="entry name" value="CheY-like_superfamily"/>
</dbReference>
<protein>
    <submittedName>
        <fullName evidence="4">Response regulator</fullName>
    </submittedName>
</protein>
<dbReference type="SMART" id="SM00448">
    <property type="entry name" value="REC"/>
    <property type="match status" value="1"/>
</dbReference>
<dbReference type="CDD" id="cd00156">
    <property type="entry name" value="REC"/>
    <property type="match status" value="1"/>
</dbReference>
<dbReference type="SUPFAM" id="SSF52172">
    <property type="entry name" value="CheY-like"/>
    <property type="match status" value="1"/>
</dbReference>
<dbReference type="PANTHER" id="PTHR44591:SF23">
    <property type="entry name" value="CHEY SUBFAMILY"/>
    <property type="match status" value="1"/>
</dbReference>
<dbReference type="EMBL" id="JACXWD010000017">
    <property type="protein sequence ID" value="MBD3867888.1"/>
    <property type="molecule type" value="Genomic_DNA"/>
</dbReference>
<organism evidence="4 5">
    <name type="scientific">Candidatus Polarisedimenticola svalbardensis</name>
    <dbReference type="NCBI Taxonomy" id="2886004"/>
    <lineage>
        <taxon>Bacteria</taxon>
        <taxon>Pseudomonadati</taxon>
        <taxon>Acidobacteriota</taxon>
        <taxon>Candidatus Polarisedimenticolia</taxon>
        <taxon>Candidatus Polarisedimenticolales</taxon>
        <taxon>Candidatus Polarisedimenticolaceae</taxon>
        <taxon>Candidatus Polarisedimenticola</taxon>
    </lineage>
</organism>
<proteinExistence type="predicted"/>
<gene>
    <name evidence="4" type="ORF">IFK94_07180</name>
</gene>
<feature type="modified residue" description="4-aspartylphosphate" evidence="2">
    <location>
        <position position="135"/>
    </location>
</feature>